<accession>A0AAD7FFA1</accession>
<comment type="subcellular location">
    <subcellularLocation>
        <location evidence="1">Nucleus</location>
    </subcellularLocation>
</comment>
<dbReference type="Gene3D" id="3.30.50.10">
    <property type="entry name" value="Erythroid Transcription Factor GATA-1, subunit A"/>
    <property type="match status" value="2"/>
</dbReference>
<dbReference type="Proteomes" id="UP001221142">
    <property type="component" value="Unassembled WGS sequence"/>
</dbReference>
<feature type="domain" description="GATA-type" evidence="8">
    <location>
        <begin position="200"/>
        <end position="243"/>
    </location>
</feature>
<evidence type="ECO:0000256" key="5">
    <source>
        <dbReference type="ARBA" id="ARBA00023242"/>
    </source>
</evidence>
<keyword evidence="5" id="KW-0539">Nucleus</keyword>
<dbReference type="GO" id="GO:0000978">
    <property type="term" value="F:RNA polymerase II cis-regulatory region sequence-specific DNA binding"/>
    <property type="evidence" value="ECO:0007669"/>
    <property type="project" value="TreeGrafter"/>
</dbReference>
<feature type="region of interest" description="Disordered" evidence="7">
    <location>
        <begin position="304"/>
        <end position="335"/>
    </location>
</feature>
<evidence type="ECO:0000313" key="10">
    <source>
        <dbReference type="Proteomes" id="UP001221142"/>
    </source>
</evidence>
<dbReference type="GO" id="GO:0000122">
    <property type="term" value="P:negative regulation of transcription by RNA polymerase II"/>
    <property type="evidence" value="ECO:0007669"/>
    <property type="project" value="TreeGrafter"/>
</dbReference>
<proteinExistence type="predicted"/>
<dbReference type="GO" id="GO:0005634">
    <property type="term" value="C:nucleus"/>
    <property type="evidence" value="ECO:0007669"/>
    <property type="project" value="UniProtKB-SubCell"/>
</dbReference>
<evidence type="ECO:0000256" key="1">
    <source>
        <dbReference type="ARBA" id="ARBA00004123"/>
    </source>
</evidence>
<feature type="compositionally biased region" description="Basic and acidic residues" evidence="7">
    <location>
        <begin position="12"/>
        <end position="22"/>
    </location>
</feature>
<dbReference type="PROSITE" id="PS00344">
    <property type="entry name" value="GATA_ZN_FINGER_1"/>
    <property type="match status" value="1"/>
</dbReference>
<dbReference type="EMBL" id="JARKIF010000022">
    <property type="protein sequence ID" value="KAJ7616585.1"/>
    <property type="molecule type" value="Genomic_DNA"/>
</dbReference>
<keyword evidence="3 6" id="KW-0863">Zinc-finger</keyword>
<evidence type="ECO:0000256" key="6">
    <source>
        <dbReference type="PROSITE-ProRule" id="PRU00094"/>
    </source>
</evidence>
<evidence type="ECO:0000313" key="9">
    <source>
        <dbReference type="EMBL" id="KAJ7616585.1"/>
    </source>
</evidence>
<dbReference type="GO" id="GO:0045165">
    <property type="term" value="P:cell fate commitment"/>
    <property type="evidence" value="ECO:0007669"/>
    <property type="project" value="TreeGrafter"/>
</dbReference>
<feature type="compositionally biased region" description="Low complexity" evidence="7">
    <location>
        <begin position="163"/>
        <end position="180"/>
    </location>
</feature>
<dbReference type="CDD" id="cd00202">
    <property type="entry name" value="ZnF_GATA"/>
    <property type="match status" value="2"/>
</dbReference>
<evidence type="ECO:0000259" key="8">
    <source>
        <dbReference type="PROSITE" id="PS50114"/>
    </source>
</evidence>
<dbReference type="InterPro" id="IPR000679">
    <property type="entry name" value="Znf_GATA"/>
</dbReference>
<dbReference type="SMART" id="SM00401">
    <property type="entry name" value="ZnF_GATA"/>
    <property type="match status" value="2"/>
</dbReference>
<feature type="compositionally biased region" description="Basic residues" evidence="7">
    <location>
        <begin position="307"/>
        <end position="319"/>
    </location>
</feature>
<dbReference type="InterPro" id="IPR013088">
    <property type="entry name" value="Znf_NHR/GATA"/>
</dbReference>
<dbReference type="PANTHER" id="PTHR10071">
    <property type="entry name" value="TRANSCRIPTION FACTOR GATA FAMILY MEMBER"/>
    <property type="match status" value="1"/>
</dbReference>
<feature type="region of interest" description="Disordered" evidence="7">
    <location>
        <begin position="41"/>
        <end position="65"/>
    </location>
</feature>
<evidence type="ECO:0000256" key="3">
    <source>
        <dbReference type="ARBA" id="ARBA00022771"/>
    </source>
</evidence>
<protein>
    <recommendedName>
        <fullName evidence="8">GATA-type domain-containing protein</fullName>
    </recommendedName>
</protein>
<keyword evidence="10" id="KW-1185">Reference proteome</keyword>
<reference evidence="9" key="1">
    <citation type="submission" date="2023-03" db="EMBL/GenBank/DDBJ databases">
        <title>Massive genome expansion in bonnet fungi (Mycena s.s.) driven by repeated elements and novel gene families across ecological guilds.</title>
        <authorList>
            <consortium name="Lawrence Berkeley National Laboratory"/>
            <person name="Harder C.B."/>
            <person name="Miyauchi S."/>
            <person name="Viragh M."/>
            <person name="Kuo A."/>
            <person name="Thoen E."/>
            <person name="Andreopoulos B."/>
            <person name="Lu D."/>
            <person name="Skrede I."/>
            <person name="Drula E."/>
            <person name="Henrissat B."/>
            <person name="Morin E."/>
            <person name="Kohler A."/>
            <person name="Barry K."/>
            <person name="LaButti K."/>
            <person name="Morin E."/>
            <person name="Salamov A."/>
            <person name="Lipzen A."/>
            <person name="Mereny Z."/>
            <person name="Hegedus B."/>
            <person name="Baldrian P."/>
            <person name="Stursova M."/>
            <person name="Weitz H."/>
            <person name="Taylor A."/>
            <person name="Grigoriev I.V."/>
            <person name="Nagy L.G."/>
            <person name="Martin F."/>
            <person name="Kauserud H."/>
        </authorList>
    </citation>
    <scope>NUCLEOTIDE SEQUENCE</scope>
    <source>
        <strain evidence="9">9284</strain>
    </source>
</reference>
<sequence>MPPRDFAFNDIPPRDERGEENQYWRPGTAYGPALDHPGHLYPQFNLGAPTPYPSGSSEHYGFPSHPSTPSINFAGLIPMYGEADSAQDGHSRGRSMDLSYGPEWPTNMASYASPQQKGSSTWYPSPVSASAGFGPPRWGIGGSGGQYYTNGYAPSPYRPSSPSCIKHTSFPASSSTSSTLLPPPTRRRGGPSPGSKSGPDGEQKSCSHCKVTSTPLWRRDPTTHRTLCNACGLYLQQRNAMRPQALIEADIDDEEPPEINDEDYTGPKCSHCNTRKTSVWRRSKTGAQVCNACGVYARLRGQERPLSLRRNKIKPRSKHPPPTTRETVIPKVEPS</sequence>
<organism evidence="9 10">
    <name type="scientific">Roridomyces roridus</name>
    <dbReference type="NCBI Taxonomy" id="1738132"/>
    <lineage>
        <taxon>Eukaryota</taxon>
        <taxon>Fungi</taxon>
        <taxon>Dikarya</taxon>
        <taxon>Basidiomycota</taxon>
        <taxon>Agaricomycotina</taxon>
        <taxon>Agaricomycetes</taxon>
        <taxon>Agaricomycetidae</taxon>
        <taxon>Agaricales</taxon>
        <taxon>Marasmiineae</taxon>
        <taxon>Mycenaceae</taxon>
        <taxon>Roridomyces</taxon>
    </lineage>
</organism>
<evidence type="ECO:0000256" key="4">
    <source>
        <dbReference type="ARBA" id="ARBA00022833"/>
    </source>
</evidence>
<dbReference type="PRINTS" id="PR00619">
    <property type="entry name" value="GATAZNFINGER"/>
</dbReference>
<dbReference type="InterPro" id="IPR039355">
    <property type="entry name" value="Transcription_factor_GATA"/>
</dbReference>
<dbReference type="AlphaFoldDB" id="A0AAD7FFA1"/>
<evidence type="ECO:0000256" key="7">
    <source>
        <dbReference type="SAM" id="MobiDB-lite"/>
    </source>
</evidence>
<dbReference type="SUPFAM" id="SSF57716">
    <property type="entry name" value="Glucocorticoid receptor-like (DNA-binding domain)"/>
    <property type="match status" value="2"/>
</dbReference>
<dbReference type="GO" id="GO:0045944">
    <property type="term" value="P:positive regulation of transcription by RNA polymerase II"/>
    <property type="evidence" value="ECO:0007669"/>
    <property type="project" value="TreeGrafter"/>
</dbReference>
<keyword evidence="2" id="KW-0479">Metal-binding</keyword>
<evidence type="ECO:0000256" key="2">
    <source>
        <dbReference type="ARBA" id="ARBA00022723"/>
    </source>
</evidence>
<feature type="region of interest" description="Disordered" evidence="7">
    <location>
        <begin position="1"/>
        <end position="29"/>
    </location>
</feature>
<name>A0AAD7FFA1_9AGAR</name>
<dbReference type="GO" id="GO:0008270">
    <property type="term" value="F:zinc ion binding"/>
    <property type="evidence" value="ECO:0007669"/>
    <property type="project" value="UniProtKB-KW"/>
</dbReference>
<dbReference type="PANTHER" id="PTHR10071:SF337">
    <property type="entry name" value="GATA-BINDING FACTOR A"/>
    <property type="match status" value="1"/>
</dbReference>
<keyword evidence="4" id="KW-0862">Zinc</keyword>
<dbReference type="Pfam" id="PF00320">
    <property type="entry name" value="GATA"/>
    <property type="match status" value="2"/>
</dbReference>
<feature type="region of interest" description="Disordered" evidence="7">
    <location>
        <begin position="163"/>
        <end position="208"/>
    </location>
</feature>
<feature type="domain" description="GATA-type" evidence="8">
    <location>
        <begin position="263"/>
        <end position="316"/>
    </location>
</feature>
<gene>
    <name evidence="9" type="ORF">FB45DRAFT_1063991</name>
</gene>
<dbReference type="PROSITE" id="PS50114">
    <property type="entry name" value="GATA_ZN_FINGER_2"/>
    <property type="match status" value="2"/>
</dbReference>
<dbReference type="GO" id="GO:0000981">
    <property type="term" value="F:DNA-binding transcription factor activity, RNA polymerase II-specific"/>
    <property type="evidence" value="ECO:0007669"/>
    <property type="project" value="TreeGrafter"/>
</dbReference>
<comment type="caution">
    <text evidence="9">The sequence shown here is derived from an EMBL/GenBank/DDBJ whole genome shotgun (WGS) entry which is preliminary data.</text>
</comment>